<sequence>MHHRRRPNYRRIQVLENDCPKPSTQPLSQHKSASQLIRAPDPEKVAESMYMHRLLAWMKTEYYGSVAAYLRHFESRLRFHDRLGHPLSEDAKILLLLRGMNGPYRALVQDWRDQHAAGQIASFGVLLVLVKEKFPDPDSEPTHVQQAPSPAQSSSQGRGQGREQVNMYIPEAVPDHMPGDIYENFPESTIVPEYMSEDIPAASSHEASYEETSEESGEICEDVSEDKPVHSPENSPENSPVYYSPMQSPMHESEQPPPLTPRWLPPVDSPASPVQSPGQSHELDPDESSFGEPV</sequence>
<gene>
    <name evidence="2" type="ORF">SCUCBS95973_003073</name>
</gene>
<feature type="compositionally biased region" description="Polar residues" evidence="1">
    <location>
        <begin position="22"/>
        <end position="35"/>
    </location>
</feature>
<feature type="compositionally biased region" description="Pro residues" evidence="1">
    <location>
        <begin position="255"/>
        <end position="268"/>
    </location>
</feature>
<feature type="compositionally biased region" description="Low complexity" evidence="1">
    <location>
        <begin position="145"/>
        <end position="157"/>
    </location>
</feature>
<accession>A0ABP0BC90</accession>
<keyword evidence="3" id="KW-1185">Reference proteome</keyword>
<dbReference type="EMBL" id="CAWUHB010000013">
    <property type="protein sequence ID" value="CAK7217224.1"/>
    <property type="molecule type" value="Genomic_DNA"/>
</dbReference>
<evidence type="ECO:0000313" key="3">
    <source>
        <dbReference type="Proteomes" id="UP001642405"/>
    </source>
</evidence>
<name>A0ABP0BC90_9PEZI</name>
<evidence type="ECO:0000256" key="1">
    <source>
        <dbReference type="SAM" id="MobiDB-lite"/>
    </source>
</evidence>
<organism evidence="2 3">
    <name type="scientific">Sporothrix curviconia</name>
    <dbReference type="NCBI Taxonomy" id="1260050"/>
    <lineage>
        <taxon>Eukaryota</taxon>
        <taxon>Fungi</taxon>
        <taxon>Dikarya</taxon>
        <taxon>Ascomycota</taxon>
        <taxon>Pezizomycotina</taxon>
        <taxon>Sordariomycetes</taxon>
        <taxon>Sordariomycetidae</taxon>
        <taxon>Ophiostomatales</taxon>
        <taxon>Ophiostomataceae</taxon>
        <taxon>Sporothrix</taxon>
    </lineage>
</organism>
<comment type="caution">
    <text evidence="2">The sequence shown here is derived from an EMBL/GenBank/DDBJ whole genome shotgun (WGS) entry which is preliminary data.</text>
</comment>
<dbReference type="Proteomes" id="UP001642405">
    <property type="component" value="Unassembled WGS sequence"/>
</dbReference>
<feature type="compositionally biased region" description="Acidic residues" evidence="1">
    <location>
        <begin position="209"/>
        <end position="224"/>
    </location>
</feature>
<proteinExistence type="predicted"/>
<evidence type="ECO:0000313" key="2">
    <source>
        <dbReference type="EMBL" id="CAK7217224.1"/>
    </source>
</evidence>
<feature type="compositionally biased region" description="Acidic residues" evidence="1">
    <location>
        <begin position="284"/>
        <end position="294"/>
    </location>
</feature>
<reference evidence="2 3" key="1">
    <citation type="submission" date="2024-01" db="EMBL/GenBank/DDBJ databases">
        <authorList>
            <person name="Allen C."/>
            <person name="Tagirdzhanova G."/>
        </authorList>
    </citation>
    <scope>NUCLEOTIDE SEQUENCE [LARGE SCALE GENOMIC DNA]</scope>
</reference>
<feature type="region of interest" description="Disordered" evidence="1">
    <location>
        <begin position="136"/>
        <end position="162"/>
    </location>
</feature>
<feature type="region of interest" description="Disordered" evidence="1">
    <location>
        <begin position="17"/>
        <end position="38"/>
    </location>
</feature>
<protein>
    <submittedName>
        <fullName evidence="2">Uncharacterized protein</fullName>
    </submittedName>
</protein>
<feature type="region of interest" description="Disordered" evidence="1">
    <location>
        <begin position="201"/>
        <end position="294"/>
    </location>
</feature>